<gene>
    <name evidence="2" type="ORF">ALP8811_03266</name>
</gene>
<evidence type="ECO:0000313" key="2">
    <source>
        <dbReference type="EMBL" id="SPF79325.1"/>
    </source>
</evidence>
<dbReference type="EMBL" id="OMOI01000002">
    <property type="protein sequence ID" value="SPF79325.1"/>
    <property type="molecule type" value="Genomic_DNA"/>
</dbReference>
<keyword evidence="3" id="KW-1185">Reference proteome</keyword>
<organism evidence="2 3">
    <name type="scientific">Aliiroseovarius pelagivivens</name>
    <dbReference type="NCBI Taxonomy" id="1639690"/>
    <lineage>
        <taxon>Bacteria</taxon>
        <taxon>Pseudomonadati</taxon>
        <taxon>Pseudomonadota</taxon>
        <taxon>Alphaproteobacteria</taxon>
        <taxon>Rhodobacterales</taxon>
        <taxon>Paracoccaceae</taxon>
        <taxon>Aliiroseovarius</taxon>
    </lineage>
</organism>
<sequence length="43" mass="4488">MQGGRDREGEAPPTQVPDFGGALPRMPGAHVSADFTRAESSCT</sequence>
<reference evidence="2 3" key="1">
    <citation type="submission" date="2018-03" db="EMBL/GenBank/DDBJ databases">
        <authorList>
            <person name="Keele B.F."/>
        </authorList>
    </citation>
    <scope>NUCLEOTIDE SEQUENCE [LARGE SCALE GENOMIC DNA]</scope>
    <source>
        <strain evidence="2 3">CECT 8811</strain>
    </source>
</reference>
<protein>
    <submittedName>
        <fullName evidence="2">Uncharacterized protein</fullName>
    </submittedName>
</protein>
<name>A0A2R8ATH2_9RHOB</name>
<dbReference type="Proteomes" id="UP000244911">
    <property type="component" value="Unassembled WGS sequence"/>
</dbReference>
<accession>A0A2R8ATH2</accession>
<feature type="region of interest" description="Disordered" evidence="1">
    <location>
        <begin position="1"/>
        <end position="43"/>
    </location>
</feature>
<evidence type="ECO:0000256" key="1">
    <source>
        <dbReference type="SAM" id="MobiDB-lite"/>
    </source>
</evidence>
<feature type="compositionally biased region" description="Basic and acidic residues" evidence="1">
    <location>
        <begin position="1"/>
        <end position="10"/>
    </location>
</feature>
<dbReference type="AlphaFoldDB" id="A0A2R8ATH2"/>
<evidence type="ECO:0000313" key="3">
    <source>
        <dbReference type="Proteomes" id="UP000244911"/>
    </source>
</evidence>
<proteinExistence type="predicted"/>